<dbReference type="EMBL" id="NNAY01005194">
    <property type="protein sequence ID" value="OXU16904.1"/>
    <property type="molecule type" value="Genomic_DNA"/>
</dbReference>
<dbReference type="Proteomes" id="UP000215335">
    <property type="component" value="Unassembled WGS sequence"/>
</dbReference>
<name>A0A232EEZ5_9HYME</name>
<evidence type="ECO:0000313" key="2">
    <source>
        <dbReference type="Proteomes" id="UP000215335"/>
    </source>
</evidence>
<comment type="caution">
    <text evidence="1">The sequence shown here is derived from an EMBL/GenBank/DDBJ whole genome shotgun (WGS) entry which is preliminary data.</text>
</comment>
<dbReference type="AlphaFoldDB" id="A0A232EEZ5"/>
<evidence type="ECO:0000313" key="1">
    <source>
        <dbReference type="EMBL" id="OXU16904.1"/>
    </source>
</evidence>
<keyword evidence="2" id="KW-1185">Reference proteome</keyword>
<organism evidence="1 2">
    <name type="scientific">Trichomalopsis sarcophagae</name>
    <dbReference type="NCBI Taxonomy" id="543379"/>
    <lineage>
        <taxon>Eukaryota</taxon>
        <taxon>Metazoa</taxon>
        <taxon>Ecdysozoa</taxon>
        <taxon>Arthropoda</taxon>
        <taxon>Hexapoda</taxon>
        <taxon>Insecta</taxon>
        <taxon>Pterygota</taxon>
        <taxon>Neoptera</taxon>
        <taxon>Endopterygota</taxon>
        <taxon>Hymenoptera</taxon>
        <taxon>Apocrita</taxon>
        <taxon>Proctotrupomorpha</taxon>
        <taxon>Chalcidoidea</taxon>
        <taxon>Pteromalidae</taxon>
        <taxon>Pteromalinae</taxon>
        <taxon>Trichomalopsis</taxon>
    </lineage>
</organism>
<protein>
    <submittedName>
        <fullName evidence="1">Uncharacterized protein</fullName>
    </submittedName>
</protein>
<reference evidence="1 2" key="1">
    <citation type="journal article" date="2017" name="Curr. Biol.">
        <title>The Evolution of Venom by Co-option of Single-Copy Genes.</title>
        <authorList>
            <person name="Martinson E.O."/>
            <person name="Mrinalini"/>
            <person name="Kelkar Y.D."/>
            <person name="Chang C.H."/>
            <person name="Werren J.H."/>
        </authorList>
    </citation>
    <scope>NUCLEOTIDE SEQUENCE [LARGE SCALE GENOMIC DNA]</scope>
    <source>
        <strain evidence="1 2">Alberta</strain>
        <tissue evidence="1">Whole body</tissue>
    </source>
</reference>
<accession>A0A232EEZ5</accession>
<proteinExistence type="predicted"/>
<sequence length="254" mass="29477">MKNFDEKLHRTLRDTLHEHDADLKVPRHNATAQRSLEYGIERYRNSDGFNVLRQLLACLPDEDNQAPDQYQAIHVVAERRNIELKGSFYFTTLYDLVMHDSFDKSDGNIFDICHKISVFNQSAELILKTLALKKIHLQQSTESKDEWRVERTNNHSGFDVMELSSKLTTNSRKNEDSRSQQFAQIRRRHVEAFENAKLHYRSMLNQENLIDYAVGQVLLYIIARQMIDLALNCEVGNTKKNGLSVSLLQGARLI</sequence>
<gene>
    <name evidence="1" type="ORF">TSAR_004476</name>
</gene>